<name>A0A9W8NA30_9PEZI</name>
<evidence type="ECO:0000256" key="3">
    <source>
        <dbReference type="RuleBase" id="RU000363"/>
    </source>
</evidence>
<dbReference type="InterPro" id="IPR002347">
    <property type="entry name" value="SDR_fam"/>
</dbReference>
<dbReference type="VEuPathDB" id="FungiDB:F4678DRAFT_452388"/>
<evidence type="ECO:0008006" key="6">
    <source>
        <dbReference type="Google" id="ProtNLM"/>
    </source>
</evidence>
<dbReference type="PRINTS" id="PR00081">
    <property type="entry name" value="GDHRDH"/>
</dbReference>
<evidence type="ECO:0000256" key="1">
    <source>
        <dbReference type="ARBA" id="ARBA00006484"/>
    </source>
</evidence>
<evidence type="ECO:0000256" key="2">
    <source>
        <dbReference type="ARBA" id="ARBA00023002"/>
    </source>
</evidence>
<dbReference type="PANTHER" id="PTHR43976">
    <property type="entry name" value="SHORT CHAIN DEHYDROGENASE"/>
    <property type="match status" value="1"/>
</dbReference>
<dbReference type="Proteomes" id="UP001148614">
    <property type="component" value="Unassembled WGS sequence"/>
</dbReference>
<keyword evidence="5" id="KW-1185">Reference proteome</keyword>
<dbReference type="InterPro" id="IPR036291">
    <property type="entry name" value="NAD(P)-bd_dom_sf"/>
</dbReference>
<dbReference type="Gene3D" id="3.40.50.720">
    <property type="entry name" value="NAD(P)-binding Rossmann-like Domain"/>
    <property type="match status" value="1"/>
</dbReference>
<keyword evidence="2" id="KW-0560">Oxidoreductase</keyword>
<dbReference type="EMBL" id="JANPWZ010001509">
    <property type="protein sequence ID" value="KAJ3565260.1"/>
    <property type="molecule type" value="Genomic_DNA"/>
</dbReference>
<reference evidence="4" key="1">
    <citation type="submission" date="2022-07" db="EMBL/GenBank/DDBJ databases">
        <title>Genome Sequence of Xylaria arbuscula.</title>
        <authorList>
            <person name="Buettner E."/>
        </authorList>
    </citation>
    <scope>NUCLEOTIDE SEQUENCE</scope>
    <source>
        <strain evidence="4">VT107</strain>
    </source>
</reference>
<dbReference type="GO" id="GO:0016491">
    <property type="term" value="F:oxidoreductase activity"/>
    <property type="evidence" value="ECO:0007669"/>
    <property type="project" value="UniProtKB-KW"/>
</dbReference>
<dbReference type="PANTHER" id="PTHR43976:SF16">
    <property type="entry name" value="SHORT-CHAIN DEHYDROGENASE_REDUCTASE FAMILY PROTEIN"/>
    <property type="match status" value="1"/>
</dbReference>
<sequence>MQSGLVRTTTPSYHESGGLPKLTWHLTVTGSSSGIGKGLAQQIAAHPTHRLVATARNSSRLTEFLVPSERVQILDLDVTSDNAIDAAVDAALSKFGRIDVMVNNAGYGLMGDTESALQPEGQAKARKQVETNLWGTTRLSLHAVRVFRDENLKSGQQGGVVLNVTSLGGFAGFPGTAFYHAAKFGVEGFTESLSKEVRPKWNIHFCLIEPGGTSTNFASSSSLDWFEPHPAYAAADSPARILEGYVKDPAMKKTWTPAERVANAMYQVVVLAKTKSLPIRLPLTEGAWSIVKNEVAAVDKELEEVKALSLSVEIDDANKAGQFLMDNYKSR</sequence>
<evidence type="ECO:0000313" key="4">
    <source>
        <dbReference type="EMBL" id="KAJ3565260.1"/>
    </source>
</evidence>
<protein>
    <recommendedName>
        <fullName evidence="6">Oxidoreductase</fullName>
    </recommendedName>
</protein>
<comment type="caution">
    <text evidence="4">The sequence shown here is derived from an EMBL/GenBank/DDBJ whole genome shotgun (WGS) entry which is preliminary data.</text>
</comment>
<dbReference type="AlphaFoldDB" id="A0A9W8NA30"/>
<accession>A0A9W8NA30</accession>
<proteinExistence type="inferred from homology"/>
<evidence type="ECO:0000313" key="5">
    <source>
        <dbReference type="Proteomes" id="UP001148614"/>
    </source>
</evidence>
<dbReference type="SUPFAM" id="SSF51735">
    <property type="entry name" value="NAD(P)-binding Rossmann-fold domains"/>
    <property type="match status" value="1"/>
</dbReference>
<organism evidence="4 5">
    <name type="scientific">Xylaria arbuscula</name>
    <dbReference type="NCBI Taxonomy" id="114810"/>
    <lineage>
        <taxon>Eukaryota</taxon>
        <taxon>Fungi</taxon>
        <taxon>Dikarya</taxon>
        <taxon>Ascomycota</taxon>
        <taxon>Pezizomycotina</taxon>
        <taxon>Sordariomycetes</taxon>
        <taxon>Xylariomycetidae</taxon>
        <taxon>Xylariales</taxon>
        <taxon>Xylariaceae</taxon>
        <taxon>Xylaria</taxon>
    </lineage>
</organism>
<dbReference type="PRINTS" id="PR00080">
    <property type="entry name" value="SDRFAMILY"/>
</dbReference>
<dbReference type="Pfam" id="PF00106">
    <property type="entry name" value="adh_short"/>
    <property type="match status" value="1"/>
</dbReference>
<gene>
    <name evidence="4" type="ORF">NPX13_g7570</name>
</gene>
<dbReference type="InterPro" id="IPR051911">
    <property type="entry name" value="SDR_oxidoreductase"/>
</dbReference>
<comment type="similarity">
    <text evidence="1 3">Belongs to the short-chain dehydrogenases/reductases (SDR) family.</text>
</comment>